<comment type="caution">
    <text evidence="4">The sequence shown here is derived from an EMBL/GenBank/DDBJ whole genome shotgun (WGS) entry which is preliminary data.</text>
</comment>
<sequence length="974" mass="101443">MTAIAALLFAGCSSQNTASVDASNILQNVNVELTNSAEVSSIGSTIISFDALRGTSSTEDVDYSVRDSVNRLPVRVTARYTTADKSGSDLSELEGFTGPVSIDITVENLTVQPQELTYDVAGVQKKRSALIGSPLSVAASTTLTGVKPQAVLSEATVGQGKTNGIVSTNDKGDAVLQWGKILAGPNGSASTTFTVNISAEDFKVPQFAVAVQPGLSSDLSATGAVSSAFSADQTSELELMQQTVELIAETNQALADAGATMSSVRSNLNSSAEGLKSSTIQELQQSSNRLTGQLADLQEKLASLKANLGESTQSSQSELLSQVQQTLDSLESFLGREGENVPAPVFDAGTCQISIAQPEGGSTVYSNMVQLSNVLGAYSEANIDCRDQVLETVNSILGPENPTAETCKDSVSAACAVYNSQAVLTAVLLESASQTQTLIDELNPGPLSQVTSDYATVAQALEDLQKKVDALPSEQVSPDPDAPETPPADPSPSPTDGSQPVDKASVLATLDLIDEKMKSSQTDVEALRGLLQSIHKTAGEALAELTDDSAGKTSMISQNQELADQLCLLSDGGTEQSGKLSQEEIDRLRGYLTDVPCGTESVAPTQPETPAAAESPSPNVSPNLGNGTDGVQTGGGMAEGGSAEESPAPMDQRLKNQADLWASILSVTDVEAKDSEVSLKLGAVQEDIDGVLAETSKLREVLGQDESPTPGVPDPDKSPEAPIDPSVTAVKEAMPGVSESFGNLGDSLGELSAQQSALAEAIKKLAESAPAENAEEINAILGQQARTLSGQRSQGQKSITDLFSQQVTQLSGTSSTLSSSAESLVKNQTDQLKEAARRQVEQADARTQSALERIQASHDQATQDVAGASAVLTSELQKIMLDVGDTTIDGSGLLGSLTLNASKAEGADYQLSLATQNAEKYATLREEDMDEIRFKQAQYKASLAKLNGMPAFQLEAPSGATVKTIYTFTLSGAK</sequence>
<feature type="compositionally biased region" description="Low complexity" evidence="2">
    <location>
        <begin position="603"/>
        <end position="618"/>
    </location>
</feature>
<evidence type="ECO:0000313" key="5">
    <source>
        <dbReference type="Proteomes" id="UP000824134"/>
    </source>
</evidence>
<feature type="region of interest" description="Disordered" evidence="2">
    <location>
        <begin position="700"/>
        <end position="724"/>
    </location>
</feature>
<feature type="signal peptide" evidence="3">
    <location>
        <begin position="1"/>
        <end position="18"/>
    </location>
</feature>
<evidence type="ECO:0000313" key="4">
    <source>
        <dbReference type="EMBL" id="HIY94206.1"/>
    </source>
</evidence>
<organism evidence="4 5">
    <name type="scientific">Candidatus Rothia avicola</name>
    <dbReference type="NCBI Taxonomy" id="2840478"/>
    <lineage>
        <taxon>Bacteria</taxon>
        <taxon>Bacillati</taxon>
        <taxon>Actinomycetota</taxon>
        <taxon>Actinomycetes</taxon>
        <taxon>Micrococcales</taxon>
        <taxon>Micrococcaceae</taxon>
        <taxon>Rothia</taxon>
    </lineage>
</organism>
<feature type="coiled-coil region" evidence="1">
    <location>
        <begin position="826"/>
        <end position="853"/>
    </location>
</feature>
<gene>
    <name evidence="4" type="ORF">H9821_00875</name>
</gene>
<dbReference type="EMBL" id="DXCN01000010">
    <property type="protein sequence ID" value="HIY94206.1"/>
    <property type="molecule type" value="Genomic_DNA"/>
</dbReference>
<evidence type="ECO:0000256" key="3">
    <source>
        <dbReference type="SAM" id="SignalP"/>
    </source>
</evidence>
<feature type="compositionally biased region" description="Low complexity" evidence="2">
    <location>
        <begin position="640"/>
        <end position="649"/>
    </location>
</feature>
<keyword evidence="3" id="KW-0732">Signal</keyword>
<reference evidence="4" key="2">
    <citation type="submission" date="2021-04" db="EMBL/GenBank/DDBJ databases">
        <authorList>
            <person name="Gilroy R."/>
        </authorList>
    </citation>
    <scope>NUCLEOTIDE SEQUENCE</scope>
    <source>
        <strain evidence="4">ChiHjej12B11-9195</strain>
    </source>
</reference>
<evidence type="ECO:0000256" key="1">
    <source>
        <dbReference type="SAM" id="Coils"/>
    </source>
</evidence>
<feature type="coiled-coil region" evidence="1">
    <location>
        <begin position="280"/>
        <end position="314"/>
    </location>
</feature>
<feature type="compositionally biased region" description="Pro residues" evidence="2">
    <location>
        <begin position="483"/>
        <end position="493"/>
    </location>
</feature>
<accession>A0A9D1ZPT5</accession>
<proteinExistence type="predicted"/>
<name>A0A9D1ZPT5_9MICC</name>
<reference evidence="4" key="1">
    <citation type="journal article" date="2021" name="PeerJ">
        <title>Extensive microbial diversity within the chicken gut microbiome revealed by metagenomics and culture.</title>
        <authorList>
            <person name="Gilroy R."/>
            <person name="Ravi A."/>
            <person name="Getino M."/>
            <person name="Pursley I."/>
            <person name="Horton D.L."/>
            <person name="Alikhan N.F."/>
            <person name="Baker D."/>
            <person name="Gharbi K."/>
            <person name="Hall N."/>
            <person name="Watson M."/>
            <person name="Adriaenssens E.M."/>
            <person name="Foster-Nyarko E."/>
            <person name="Jarju S."/>
            <person name="Secka A."/>
            <person name="Antonio M."/>
            <person name="Oren A."/>
            <person name="Chaudhuri R.R."/>
            <person name="La Ragione R."/>
            <person name="Hildebrand F."/>
            <person name="Pallen M.J."/>
        </authorList>
    </citation>
    <scope>NUCLEOTIDE SEQUENCE</scope>
    <source>
        <strain evidence="4">ChiHjej12B11-9195</strain>
    </source>
</reference>
<protein>
    <submittedName>
        <fullName evidence="4">Uncharacterized protein</fullName>
    </submittedName>
</protein>
<dbReference type="AlphaFoldDB" id="A0A9D1ZPT5"/>
<feature type="chain" id="PRO_5039678295" evidence="3">
    <location>
        <begin position="19"/>
        <end position="974"/>
    </location>
</feature>
<feature type="region of interest" description="Disordered" evidence="2">
    <location>
        <begin position="471"/>
        <end position="501"/>
    </location>
</feature>
<keyword evidence="1" id="KW-0175">Coiled coil</keyword>
<evidence type="ECO:0000256" key="2">
    <source>
        <dbReference type="SAM" id="MobiDB-lite"/>
    </source>
</evidence>
<feature type="region of interest" description="Disordered" evidence="2">
    <location>
        <begin position="598"/>
        <end position="649"/>
    </location>
</feature>
<dbReference type="Proteomes" id="UP000824134">
    <property type="component" value="Unassembled WGS sequence"/>
</dbReference>